<evidence type="ECO:0000313" key="7">
    <source>
        <dbReference type="EMBL" id="RNA29991.1"/>
    </source>
</evidence>
<proteinExistence type="inferred from homology"/>
<reference evidence="7 8" key="1">
    <citation type="journal article" date="2018" name="Sci. Rep.">
        <title>Genomic signatures of local adaptation to the degree of environmental predictability in rotifers.</title>
        <authorList>
            <person name="Franch-Gras L."/>
            <person name="Hahn C."/>
            <person name="Garcia-Roger E.M."/>
            <person name="Carmona M.J."/>
            <person name="Serra M."/>
            <person name="Gomez A."/>
        </authorList>
    </citation>
    <scope>NUCLEOTIDE SEQUENCE [LARGE SCALE GENOMIC DNA]</scope>
    <source>
        <strain evidence="7">HYR1</strain>
    </source>
</reference>
<keyword evidence="8" id="KW-1185">Reference proteome</keyword>
<evidence type="ECO:0000256" key="6">
    <source>
        <dbReference type="ARBA" id="ARBA00047539"/>
    </source>
</evidence>
<dbReference type="PANTHER" id="PTHR23300">
    <property type="entry name" value="METHANETHIOL OXIDASE"/>
    <property type="match status" value="1"/>
</dbReference>
<evidence type="ECO:0000256" key="4">
    <source>
        <dbReference type="ARBA" id="ARBA00015601"/>
    </source>
</evidence>
<dbReference type="STRING" id="10195.A0A3M7S2H9"/>
<evidence type="ECO:0000256" key="2">
    <source>
        <dbReference type="ARBA" id="ARBA00005606"/>
    </source>
</evidence>
<sequence length="455" mass="52054">MSSTGCSGCGYKSPQDAVKGPREKIIYVPMIYSGEQNQEDRFATIDVDPSSPTYSQIIHTLKMTYPGDELHHFGWNTCSSCYGKDGMSRRFLIVPGFMSSRIYILDTLNQKCPTIHKIIEPEVILNKWNLSTPHTVHCIPDGNIMISFLGDKNGNAPGGFLLLNSEFEPTRKWAHSDVESKMKYNYDFWYQPYHNVMVSSEWTAPSTLVKGFSQTHLMMGKYGQHVNFWDWKNEKLIKSFDLGSEGFMPFELRFLHDPLSSHGFICSPVSSSIWHWWKSGDEWKMEKVIQYEELEAKSSPKPIPSFPIDIVISMDDKFLYVSSWLHGELYQYNISDPHNPKLTSKLKVGGIGQDVHLLGHKLASGPQMLQLSLDGKRLYVTNSLISPWDNQFYPELKNQGSYMIKINCDPDKGEMHLDETFHIDFGKVEKGPFRAHEMRYPGGDCTSDIWLASEN</sequence>
<evidence type="ECO:0000256" key="1">
    <source>
        <dbReference type="ARBA" id="ARBA00005177"/>
    </source>
</evidence>
<comment type="catalytic activity">
    <reaction evidence="6">
        <text>methanethiol + O2 + H2O = hydrogen sulfide + formaldehyde + H2O2 + H(+)</text>
        <dbReference type="Rhea" id="RHEA:11812"/>
        <dbReference type="ChEBI" id="CHEBI:15377"/>
        <dbReference type="ChEBI" id="CHEBI:15378"/>
        <dbReference type="ChEBI" id="CHEBI:15379"/>
        <dbReference type="ChEBI" id="CHEBI:16007"/>
        <dbReference type="ChEBI" id="CHEBI:16240"/>
        <dbReference type="ChEBI" id="CHEBI:16842"/>
        <dbReference type="ChEBI" id="CHEBI:29919"/>
        <dbReference type="EC" id="1.8.3.4"/>
    </reaction>
</comment>
<dbReference type="Gene3D" id="2.130.10.10">
    <property type="entry name" value="YVTN repeat-like/Quinoprotein amine dehydrogenase"/>
    <property type="match status" value="1"/>
</dbReference>
<dbReference type="InterPro" id="IPR015943">
    <property type="entry name" value="WD40/YVTN_repeat-like_dom_sf"/>
</dbReference>
<dbReference type="EMBL" id="REGN01002142">
    <property type="protein sequence ID" value="RNA29991.1"/>
    <property type="molecule type" value="Genomic_DNA"/>
</dbReference>
<name>A0A3M7S2H9_BRAPC</name>
<evidence type="ECO:0000256" key="5">
    <source>
        <dbReference type="ARBA" id="ARBA00023266"/>
    </source>
</evidence>
<protein>
    <recommendedName>
        <fullName evidence="4">Methanethiol oxidase</fullName>
        <ecNumber evidence="3">1.8.3.4</ecNumber>
    </recommendedName>
</protein>
<dbReference type="Proteomes" id="UP000276133">
    <property type="component" value="Unassembled WGS sequence"/>
</dbReference>
<evidence type="ECO:0000256" key="3">
    <source>
        <dbReference type="ARBA" id="ARBA00012510"/>
    </source>
</evidence>
<dbReference type="SUPFAM" id="SSF75011">
    <property type="entry name" value="3-carboxy-cis,cis-mucoante lactonizing enzyme"/>
    <property type="match status" value="1"/>
</dbReference>
<dbReference type="OrthoDB" id="10252446at2759"/>
<dbReference type="Pfam" id="PF05694">
    <property type="entry name" value="SBP56"/>
    <property type="match status" value="1"/>
</dbReference>
<comment type="pathway">
    <text evidence="1">Organosulfur degradation.</text>
</comment>
<dbReference type="GO" id="GO:0018549">
    <property type="term" value="F:methanethiol oxidase activity"/>
    <property type="evidence" value="ECO:0007669"/>
    <property type="project" value="UniProtKB-EC"/>
</dbReference>
<comment type="similarity">
    <text evidence="2">Belongs to the selenium-binding protein family.</text>
</comment>
<dbReference type="EC" id="1.8.3.4" evidence="3"/>
<keyword evidence="5" id="KW-0711">Selenium</keyword>
<dbReference type="GO" id="GO:0008430">
    <property type="term" value="F:selenium binding"/>
    <property type="evidence" value="ECO:0007669"/>
    <property type="project" value="InterPro"/>
</dbReference>
<dbReference type="PANTHER" id="PTHR23300:SF0">
    <property type="entry name" value="METHANETHIOL OXIDASE"/>
    <property type="match status" value="1"/>
</dbReference>
<dbReference type="AlphaFoldDB" id="A0A3M7S2H9"/>
<organism evidence="7 8">
    <name type="scientific">Brachionus plicatilis</name>
    <name type="common">Marine rotifer</name>
    <name type="synonym">Brachionus muelleri</name>
    <dbReference type="NCBI Taxonomy" id="10195"/>
    <lineage>
        <taxon>Eukaryota</taxon>
        <taxon>Metazoa</taxon>
        <taxon>Spiralia</taxon>
        <taxon>Gnathifera</taxon>
        <taxon>Rotifera</taxon>
        <taxon>Eurotatoria</taxon>
        <taxon>Monogononta</taxon>
        <taxon>Pseudotrocha</taxon>
        <taxon>Ploima</taxon>
        <taxon>Brachionidae</taxon>
        <taxon>Brachionus</taxon>
    </lineage>
</organism>
<accession>A0A3M7S2H9</accession>
<comment type="caution">
    <text evidence="7">The sequence shown here is derived from an EMBL/GenBank/DDBJ whole genome shotgun (WGS) entry which is preliminary data.</text>
</comment>
<evidence type="ECO:0000313" key="8">
    <source>
        <dbReference type="Proteomes" id="UP000276133"/>
    </source>
</evidence>
<dbReference type="InterPro" id="IPR008826">
    <property type="entry name" value="Se-bd"/>
</dbReference>
<gene>
    <name evidence="7" type="ORF">BpHYR1_051472</name>
</gene>